<reference evidence="3" key="1">
    <citation type="submission" date="2016-10" db="EMBL/GenBank/DDBJ databases">
        <authorList>
            <person name="Varghese N."/>
            <person name="Submissions S."/>
        </authorList>
    </citation>
    <scope>NUCLEOTIDE SEQUENCE [LARGE SCALE GENOMIC DNA]</scope>
    <source>
        <strain evidence="3">DSM 44945</strain>
    </source>
</reference>
<dbReference type="Proteomes" id="UP000198661">
    <property type="component" value="Unassembled WGS sequence"/>
</dbReference>
<dbReference type="EMBL" id="FOOK01000052">
    <property type="protein sequence ID" value="SFG58276.1"/>
    <property type="molecule type" value="Genomic_DNA"/>
</dbReference>
<feature type="transmembrane region" description="Helical" evidence="1">
    <location>
        <begin position="38"/>
        <end position="56"/>
    </location>
</feature>
<organism evidence="2 3">
    <name type="scientific">Planifilum fulgidum</name>
    <dbReference type="NCBI Taxonomy" id="201973"/>
    <lineage>
        <taxon>Bacteria</taxon>
        <taxon>Bacillati</taxon>
        <taxon>Bacillota</taxon>
        <taxon>Bacilli</taxon>
        <taxon>Bacillales</taxon>
        <taxon>Thermoactinomycetaceae</taxon>
        <taxon>Planifilum</taxon>
    </lineage>
</organism>
<feature type="transmembrane region" description="Helical" evidence="1">
    <location>
        <begin position="159"/>
        <end position="184"/>
    </location>
</feature>
<gene>
    <name evidence="2" type="ORF">SAMN04488025_15212</name>
</gene>
<feature type="transmembrane region" description="Helical" evidence="1">
    <location>
        <begin position="95"/>
        <end position="113"/>
    </location>
</feature>
<evidence type="ECO:0000256" key="1">
    <source>
        <dbReference type="SAM" id="Phobius"/>
    </source>
</evidence>
<accession>A0A1I2T6W9</accession>
<keyword evidence="1" id="KW-0472">Membrane</keyword>
<feature type="transmembrane region" description="Helical" evidence="1">
    <location>
        <begin position="12"/>
        <end position="32"/>
    </location>
</feature>
<proteinExistence type="predicted"/>
<evidence type="ECO:0000313" key="3">
    <source>
        <dbReference type="Proteomes" id="UP000198661"/>
    </source>
</evidence>
<keyword evidence="3" id="KW-1185">Reference proteome</keyword>
<sequence>MGFGNKSEKEETYGVYQGIVFPVFMLIAVTFIPETSLTIAVLGGIYCALLILFVLFSRAKRWHRSRKFRILFGLTHVDVSAILAAILAARIMHGSVGVFLLVLGIFLLGILAGHRYSGWVMDELQRPKTPAGKLLVAFGSLGGLAVLWAQWFGRYASRKAFVVFLCASVFVILAVVHAFLHAFIREAWSAGSSSSYKG</sequence>
<dbReference type="AlphaFoldDB" id="A0A1I2T6W9"/>
<feature type="transmembrane region" description="Helical" evidence="1">
    <location>
        <begin position="68"/>
        <end position="89"/>
    </location>
</feature>
<feature type="transmembrane region" description="Helical" evidence="1">
    <location>
        <begin position="134"/>
        <end position="153"/>
    </location>
</feature>
<protein>
    <submittedName>
        <fullName evidence="2">Uncharacterized protein</fullName>
    </submittedName>
</protein>
<keyword evidence="1" id="KW-0812">Transmembrane</keyword>
<evidence type="ECO:0000313" key="2">
    <source>
        <dbReference type="EMBL" id="SFG58276.1"/>
    </source>
</evidence>
<keyword evidence="1" id="KW-1133">Transmembrane helix</keyword>
<name>A0A1I2T6W9_9BACL</name>